<dbReference type="Proteomes" id="UP001198402">
    <property type="component" value="Unassembled WGS sequence"/>
</dbReference>
<reference evidence="3" key="1">
    <citation type="submission" date="2023-07" db="EMBL/GenBank/DDBJ databases">
        <authorList>
            <person name="Yue Y."/>
        </authorList>
    </citation>
    <scope>NUCLEOTIDE SEQUENCE [LARGE SCALE GENOMIC DNA]</scope>
    <source>
        <strain evidence="3">2Y89</strain>
    </source>
</reference>
<dbReference type="RefSeq" id="WP_224476679.1">
    <property type="nucleotide sequence ID" value="NZ_JAIUJS010000001.1"/>
</dbReference>
<feature type="signal peptide" evidence="1">
    <location>
        <begin position="1"/>
        <end position="19"/>
    </location>
</feature>
<accession>A0ABS7XYL4</accession>
<evidence type="ECO:0008006" key="4">
    <source>
        <dbReference type="Google" id="ProtNLM"/>
    </source>
</evidence>
<keyword evidence="3" id="KW-1185">Reference proteome</keyword>
<evidence type="ECO:0000313" key="3">
    <source>
        <dbReference type="Proteomes" id="UP001198402"/>
    </source>
</evidence>
<dbReference type="EMBL" id="JAIUJS010000001">
    <property type="protein sequence ID" value="MCA0151707.1"/>
    <property type="molecule type" value="Genomic_DNA"/>
</dbReference>
<proteinExistence type="predicted"/>
<evidence type="ECO:0000313" key="2">
    <source>
        <dbReference type="EMBL" id="MCA0151707.1"/>
    </source>
</evidence>
<keyword evidence="1" id="KW-0732">Signal</keyword>
<name>A0ABS7XYL4_9FLAO</name>
<comment type="caution">
    <text evidence="2">The sequence shown here is derived from an EMBL/GenBank/DDBJ whole genome shotgun (WGS) entry which is preliminary data.</text>
</comment>
<organism evidence="2 3">
    <name type="scientific">Winogradskyella vincentii</name>
    <dbReference type="NCBI Taxonomy" id="2877122"/>
    <lineage>
        <taxon>Bacteria</taxon>
        <taxon>Pseudomonadati</taxon>
        <taxon>Bacteroidota</taxon>
        <taxon>Flavobacteriia</taxon>
        <taxon>Flavobacteriales</taxon>
        <taxon>Flavobacteriaceae</taxon>
        <taxon>Winogradskyella</taxon>
    </lineage>
</organism>
<gene>
    <name evidence="2" type="ORF">LBV24_00670</name>
</gene>
<sequence length="176" mass="20748">MKKLVFFLLATILATSCNAQDNKILKEKPSKAEISGDSLEQPKESWKVNKEVDENGNIIRYDSVYTWSSVGPIKGIEVDSLNHRMHSLLRNHFSMLKPNTQSFKSHDSIMKQYFNDDFFEDDFFSNRINPNFPNMDDMLKRMEAMRNQFFNDNNRYIIPPERNEKKKSTKIDKNRV</sequence>
<feature type="chain" id="PRO_5045051628" description="Lipoprotein" evidence="1">
    <location>
        <begin position="20"/>
        <end position="176"/>
    </location>
</feature>
<dbReference type="PROSITE" id="PS51257">
    <property type="entry name" value="PROKAR_LIPOPROTEIN"/>
    <property type="match status" value="1"/>
</dbReference>
<protein>
    <recommendedName>
        <fullName evidence="4">Lipoprotein</fullName>
    </recommendedName>
</protein>
<evidence type="ECO:0000256" key="1">
    <source>
        <dbReference type="SAM" id="SignalP"/>
    </source>
</evidence>